<feature type="transmembrane region" description="Helical" evidence="3">
    <location>
        <begin position="103"/>
        <end position="122"/>
    </location>
</feature>
<dbReference type="EMBL" id="QTUC01000001">
    <property type="protein sequence ID" value="REF37497.1"/>
    <property type="molecule type" value="Genomic_DNA"/>
</dbReference>
<keyword evidence="3" id="KW-1133">Transmembrane helix</keyword>
<feature type="compositionally biased region" description="Low complexity" evidence="2">
    <location>
        <begin position="426"/>
        <end position="442"/>
    </location>
</feature>
<dbReference type="Pfam" id="PF03816">
    <property type="entry name" value="LytR_cpsA_psr"/>
    <property type="match status" value="1"/>
</dbReference>
<protein>
    <submittedName>
        <fullName evidence="5">LytR family transcriptional attenuator</fullName>
    </submittedName>
</protein>
<name>A0A3D9V7L2_THECX</name>
<dbReference type="AlphaFoldDB" id="A0A3D9V7L2"/>
<keyword evidence="3" id="KW-0812">Transmembrane</keyword>
<dbReference type="PANTHER" id="PTHR33392">
    <property type="entry name" value="POLYISOPRENYL-TEICHOIC ACID--PEPTIDOGLYCAN TEICHOIC ACID TRANSFERASE TAGU"/>
    <property type="match status" value="1"/>
</dbReference>
<evidence type="ECO:0000256" key="3">
    <source>
        <dbReference type="SAM" id="Phobius"/>
    </source>
</evidence>
<evidence type="ECO:0000259" key="4">
    <source>
        <dbReference type="Pfam" id="PF03816"/>
    </source>
</evidence>
<feature type="region of interest" description="Disordered" evidence="2">
    <location>
        <begin position="415"/>
        <end position="476"/>
    </location>
</feature>
<comment type="similarity">
    <text evidence="1">Belongs to the LytR/CpsA/Psr (LCP) family.</text>
</comment>
<comment type="caution">
    <text evidence="5">The sequence shown here is derived from an EMBL/GenBank/DDBJ whole genome shotgun (WGS) entry which is preliminary data.</text>
</comment>
<evidence type="ECO:0000313" key="5">
    <source>
        <dbReference type="EMBL" id="REF37497.1"/>
    </source>
</evidence>
<dbReference type="InterPro" id="IPR050922">
    <property type="entry name" value="LytR/CpsA/Psr_CW_biosynth"/>
</dbReference>
<dbReference type="NCBIfam" id="TIGR00350">
    <property type="entry name" value="lytR_cpsA_psr"/>
    <property type="match status" value="1"/>
</dbReference>
<keyword evidence="6" id="KW-1185">Reference proteome</keyword>
<organism evidence="5 6">
    <name type="scientific">Thermasporomyces composti</name>
    <dbReference type="NCBI Taxonomy" id="696763"/>
    <lineage>
        <taxon>Bacteria</taxon>
        <taxon>Bacillati</taxon>
        <taxon>Actinomycetota</taxon>
        <taxon>Actinomycetes</taxon>
        <taxon>Propionibacteriales</taxon>
        <taxon>Nocardioidaceae</taxon>
        <taxon>Thermasporomyces</taxon>
    </lineage>
</organism>
<proteinExistence type="inferred from homology"/>
<dbReference type="RefSeq" id="WP_245941136.1">
    <property type="nucleotide sequence ID" value="NZ_QTUC01000001.1"/>
</dbReference>
<reference evidence="5 6" key="1">
    <citation type="submission" date="2018-08" db="EMBL/GenBank/DDBJ databases">
        <title>Sequencing the genomes of 1000 actinobacteria strains.</title>
        <authorList>
            <person name="Klenk H.-P."/>
        </authorList>
    </citation>
    <scope>NUCLEOTIDE SEQUENCE [LARGE SCALE GENOMIC DNA]</scope>
    <source>
        <strain evidence="5 6">DSM 22891</strain>
    </source>
</reference>
<dbReference type="Gene3D" id="3.40.630.190">
    <property type="entry name" value="LCP protein"/>
    <property type="match status" value="1"/>
</dbReference>
<sequence length="476" mass="50008">MFRRAVTLLLLTLVAPGSAQLLVGHRGVGRVALKVAGGVVGLAVTLALLGLVSPGTLVGLLANPAVLRVVHATLIVLAVAWVALFIDAWRLGVPLALRQRQRLVSTIVTVVLATVAMSAVLTSSHYVTVARQSLSTIFAGTEPKDPYAGRYNILLLGADAGPGRVGLRPDSITLVSVEETSGRTAMFSFPRNLQRVRFPAGTVMHRQFPDGFSCGDDCLLNSIYTWATDHKELFPGVDDPGIEATKDAIRGLTGLTVHYYALIDMAGFEELVDAVGGITIDVGRDVPITGPGGVHRGTIKAGRQHMDGYTALWFARSRAGTSDYDRMARQRCVLGAMLDQLDPATVALKFRQIAGAGQRIVSTDIPASKLGAFVDLALKARNHPIVSVQFVPPLIKPARPDFDLIKEKVREAIEVATTPDESETPSTGTTASGGSSTSGSSADPAKSTGAGTPASGESGERDGIDTLGSACAVSRD</sequence>
<dbReference type="Proteomes" id="UP000256485">
    <property type="component" value="Unassembled WGS sequence"/>
</dbReference>
<gene>
    <name evidence="5" type="ORF">DFJ64_2941</name>
</gene>
<keyword evidence="3" id="KW-0472">Membrane</keyword>
<feature type="transmembrane region" description="Helical" evidence="3">
    <location>
        <begin position="35"/>
        <end position="62"/>
    </location>
</feature>
<dbReference type="PANTHER" id="PTHR33392:SF6">
    <property type="entry name" value="POLYISOPRENYL-TEICHOIC ACID--PEPTIDOGLYCAN TEICHOIC ACID TRANSFERASE TAGU"/>
    <property type="match status" value="1"/>
</dbReference>
<feature type="transmembrane region" description="Helical" evidence="3">
    <location>
        <begin position="69"/>
        <end position="91"/>
    </location>
</feature>
<evidence type="ECO:0000256" key="1">
    <source>
        <dbReference type="ARBA" id="ARBA00006068"/>
    </source>
</evidence>
<accession>A0A3D9V7L2</accession>
<evidence type="ECO:0000313" key="6">
    <source>
        <dbReference type="Proteomes" id="UP000256485"/>
    </source>
</evidence>
<evidence type="ECO:0000256" key="2">
    <source>
        <dbReference type="SAM" id="MobiDB-lite"/>
    </source>
</evidence>
<dbReference type="InterPro" id="IPR004474">
    <property type="entry name" value="LytR_CpsA_psr"/>
</dbReference>
<feature type="domain" description="Cell envelope-related transcriptional attenuator" evidence="4">
    <location>
        <begin position="168"/>
        <end position="341"/>
    </location>
</feature>